<feature type="domain" description="Type II secretion system protein GspF" evidence="7">
    <location>
        <begin position="148"/>
        <end position="267"/>
    </location>
</feature>
<accession>A0A1H9IU01</accession>
<evidence type="ECO:0000256" key="4">
    <source>
        <dbReference type="ARBA" id="ARBA00022989"/>
    </source>
</evidence>
<dbReference type="Proteomes" id="UP000242515">
    <property type="component" value="Unassembled WGS sequence"/>
</dbReference>
<dbReference type="PANTHER" id="PTHR35007:SF2">
    <property type="entry name" value="PILUS ASSEMBLE PROTEIN"/>
    <property type="match status" value="1"/>
</dbReference>
<dbReference type="InterPro" id="IPR018076">
    <property type="entry name" value="T2SS_GspF_dom"/>
</dbReference>
<proteinExistence type="predicted"/>
<feature type="transmembrane region" description="Helical" evidence="6">
    <location>
        <begin position="6"/>
        <end position="23"/>
    </location>
</feature>
<dbReference type="RefSeq" id="WP_092675893.1">
    <property type="nucleotide sequence ID" value="NZ_FOGC01000006.1"/>
</dbReference>
<evidence type="ECO:0000313" key="8">
    <source>
        <dbReference type="EMBL" id="SEQ78073.1"/>
    </source>
</evidence>
<sequence>MKSISFIFIIISLLFVCMVILRIRKTRHIFTREDDRKKLLFSLIGQSTSERDNQSLKKVLVQKISEKIFSIKHVFIADNLVDLIKRITIPVFFVLIIQIININFFHFPGLPIVLVLTPVSYFVWYKILLKKRKKVFEIDFTESISSINGAISSGRTFLQAMDDYSRNNNNNLAKEFGIITRRLNFGDSPEVVFLDSWKVYPYKEYYFFIVAILLNINSGGRLREVLGKLQRSLASNTAMEKKMLTLTSEMRMASKITGAIPFLFLILLKFISEENFNFIFDDPRGNVLLYYLLGSVGFGTLVIKFLMRKI</sequence>
<feature type="transmembrane region" description="Helical" evidence="6">
    <location>
        <begin position="252"/>
        <end position="268"/>
    </location>
</feature>
<dbReference type="PANTHER" id="PTHR35007">
    <property type="entry name" value="INTEGRAL MEMBRANE PROTEIN-RELATED"/>
    <property type="match status" value="1"/>
</dbReference>
<dbReference type="STRING" id="988801.SAMN05216522_106184"/>
<reference evidence="9" key="1">
    <citation type="submission" date="2016-10" db="EMBL/GenBank/DDBJ databases">
        <authorList>
            <person name="Varghese N."/>
            <person name="Submissions S."/>
        </authorList>
    </citation>
    <scope>NUCLEOTIDE SEQUENCE [LARGE SCALE GENOMIC DNA]</scope>
    <source>
        <strain evidence="9">8N4</strain>
    </source>
</reference>
<evidence type="ECO:0000256" key="6">
    <source>
        <dbReference type="SAM" id="Phobius"/>
    </source>
</evidence>
<dbReference type="GO" id="GO:0005886">
    <property type="term" value="C:plasma membrane"/>
    <property type="evidence" value="ECO:0007669"/>
    <property type="project" value="UniProtKB-SubCell"/>
</dbReference>
<evidence type="ECO:0000256" key="5">
    <source>
        <dbReference type="ARBA" id="ARBA00023136"/>
    </source>
</evidence>
<evidence type="ECO:0000313" key="9">
    <source>
        <dbReference type="Proteomes" id="UP000242515"/>
    </source>
</evidence>
<protein>
    <submittedName>
        <fullName evidence="8">Tight adherence protein B</fullName>
    </submittedName>
</protein>
<organism evidence="8 9">
    <name type="scientific">Rosenbergiella nectarea</name>
    <dbReference type="NCBI Taxonomy" id="988801"/>
    <lineage>
        <taxon>Bacteria</taxon>
        <taxon>Pseudomonadati</taxon>
        <taxon>Pseudomonadota</taxon>
        <taxon>Gammaproteobacteria</taxon>
        <taxon>Enterobacterales</taxon>
        <taxon>Erwiniaceae</taxon>
        <taxon>Rosenbergiella</taxon>
    </lineage>
</organism>
<dbReference type="EMBL" id="FOGC01000006">
    <property type="protein sequence ID" value="SEQ78073.1"/>
    <property type="molecule type" value="Genomic_DNA"/>
</dbReference>
<keyword evidence="5 6" id="KW-0472">Membrane</keyword>
<comment type="subcellular location">
    <subcellularLocation>
        <location evidence="1">Cell membrane</location>
        <topology evidence="1">Multi-pass membrane protein</topology>
    </subcellularLocation>
</comment>
<dbReference type="AlphaFoldDB" id="A0A1H9IU01"/>
<dbReference type="Pfam" id="PF00482">
    <property type="entry name" value="T2SSF"/>
    <property type="match status" value="1"/>
</dbReference>
<dbReference type="OrthoDB" id="5611741at2"/>
<keyword evidence="9" id="KW-1185">Reference proteome</keyword>
<keyword evidence="3 6" id="KW-0812">Transmembrane</keyword>
<feature type="transmembrane region" description="Helical" evidence="6">
    <location>
        <begin position="110"/>
        <end position="128"/>
    </location>
</feature>
<gene>
    <name evidence="8" type="ORF">SAMN05216522_106184</name>
</gene>
<keyword evidence="2" id="KW-1003">Cell membrane</keyword>
<evidence type="ECO:0000256" key="3">
    <source>
        <dbReference type="ARBA" id="ARBA00022692"/>
    </source>
</evidence>
<evidence type="ECO:0000259" key="7">
    <source>
        <dbReference type="Pfam" id="PF00482"/>
    </source>
</evidence>
<evidence type="ECO:0000256" key="2">
    <source>
        <dbReference type="ARBA" id="ARBA00022475"/>
    </source>
</evidence>
<feature type="transmembrane region" description="Helical" evidence="6">
    <location>
        <begin position="87"/>
        <end position="104"/>
    </location>
</feature>
<name>A0A1H9IU01_9GAMM</name>
<feature type="transmembrane region" description="Helical" evidence="6">
    <location>
        <begin position="288"/>
        <end position="307"/>
    </location>
</feature>
<keyword evidence="4 6" id="KW-1133">Transmembrane helix</keyword>
<evidence type="ECO:0000256" key="1">
    <source>
        <dbReference type="ARBA" id="ARBA00004651"/>
    </source>
</evidence>